<dbReference type="EMBL" id="KN834033">
    <property type="protein sequence ID" value="KIK12942.1"/>
    <property type="molecule type" value="Genomic_DNA"/>
</dbReference>
<feature type="compositionally biased region" description="Acidic residues" evidence="1">
    <location>
        <begin position="345"/>
        <end position="355"/>
    </location>
</feature>
<dbReference type="STRING" id="765257.A0A0C9YRL1"/>
<evidence type="ECO:0000256" key="1">
    <source>
        <dbReference type="SAM" id="MobiDB-lite"/>
    </source>
</evidence>
<dbReference type="Proteomes" id="UP000054018">
    <property type="component" value="Unassembled WGS sequence"/>
</dbReference>
<dbReference type="HOGENOM" id="CLU_631794_0_0_1"/>
<reference evidence="3" key="2">
    <citation type="submission" date="2015-01" db="EMBL/GenBank/DDBJ databases">
        <title>Evolutionary Origins and Diversification of the Mycorrhizal Mutualists.</title>
        <authorList>
            <consortium name="DOE Joint Genome Institute"/>
            <consortium name="Mycorrhizal Genomics Consortium"/>
            <person name="Kohler A."/>
            <person name="Kuo A."/>
            <person name="Nagy L.G."/>
            <person name="Floudas D."/>
            <person name="Copeland A."/>
            <person name="Barry K.W."/>
            <person name="Cichocki N."/>
            <person name="Veneault-Fourrey C."/>
            <person name="LaButti K."/>
            <person name="Lindquist E.A."/>
            <person name="Lipzen A."/>
            <person name="Lundell T."/>
            <person name="Morin E."/>
            <person name="Murat C."/>
            <person name="Riley R."/>
            <person name="Ohm R."/>
            <person name="Sun H."/>
            <person name="Tunlid A."/>
            <person name="Henrissat B."/>
            <person name="Grigoriev I.V."/>
            <person name="Hibbett D.S."/>
            <person name="Martin F."/>
        </authorList>
    </citation>
    <scope>NUCLEOTIDE SEQUENCE [LARGE SCALE GENOMIC DNA]</scope>
    <source>
        <strain evidence="3">441</strain>
    </source>
</reference>
<accession>A0A0C9YRL1</accession>
<feature type="region of interest" description="Disordered" evidence="1">
    <location>
        <begin position="311"/>
        <end position="367"/>
    </location>
</feature>
<reference evidence="2 3" key="1">
    <citation type="submission" date="2014-04" db="EMBL/GenBank/DDBJ databases">
        <authorList>
            <consortium name="DOE Joint Genome Institute"/>
            <person name="Kuo A."/>
            <person name="Kohler A."/>
            <person name="Costa M.D."/>
            <person name="Nagy L.G."/>
            <person name="Floudas D."/>
            <person name="Copeland A."/>
            <person name="Barry K.W."/>
            <person name="Cichocki N."/>
            <person name="Veneault-Fourrey C."/>
            <person name="LaButti K."/>
            <person name="Lindquist E.A."/>
            <person name="Lipzen A."/>
            <person name="Lundell T."/>
            <person name="Morin E."/>
            <person name="Murat C."/>
            <person name="Sun H."/>
            <person name="Tunlid A."/>
            <person name="Henrissat B."/>
            <person name="Grigoriev I.V."/>
            <person name="Hibbett D.S."/>
            <person name="Martin F."/>
            <person name="Nordberg H.P."/>
            <person name="Cantor M.N."/>
            <person name="Hua S.X."/>
        </authorList>
    </citation>
    <scope>NUCLEOTIDE SEQUENCE [LARGE SCALE GENOMIC DNA]</scope>
    <source>
        <strain evidence="2 3">441</strain>
    </source>
</reference>
<protein>
    <submittedName>
        <fullName evidence="2">Uncharacterized protein</fullName>
    </submittedName>
</protein>
<evidence type="ECO:0000313" key="2">
    <source>
        <dbReference type="EMBL" id="KIK12942.1"/>
    </source>
</evidence>
<evidence type="ECO:0000313" key="3">
    <source>
        <dbReference type="Proteomes" id="UP000054018"/>
    </source>
</evidence>
<dbReference type="AlphaFoldDB" id="A0A0C9YRL1"/>
<organism evidence="2 3">
    <name type="scientific">Pisolithus microcarpus 441</name>
    <dbReference type="NCBI Taxonomy" id="765257"/>
    <lineage>
        <taxon>Eukaryota</taxon>
        <taxon>Fungi</taxon>
        <taxon>Dikarya</taxon>
        <taxon>Basidiomycota</taxon>
        <taxon>Agaricomycotina</taxon>
        <taxon>Agaricomycetes</taxon>
        <taxon>Agaricomycetidae</taxon>
        <taxon>Boletales</taxon>
        <taxon>Sclerodermatineae</taxon>
        <taxon>Pisolithaceae</taxon>
        <taxon>Pisolithus</taxon>
    </lineage>
</organism>
<sequence length="434" mass="47570">MVLILPPSASSEPEKKGNFQPHSHYFIPLHYGCPYACLNLPTAKTAKLGKSQSVFLNEQCSLCPLAALHNMAKATLAAASGPLFSWRDSAGTPQPMGWGTHFGHSFQISRAPFFLSQKVNPEVVRITGRWKSLAYQLYIQAFKQIALVNTVPASKATTVGVWHVAGLQPQGVSHGSFLGMVNPPEQPWGPGGTWKTYPNLDKFPQIYIPDYFVPRNLHLPVAVNYERLKMSENPAALPSIQSDSTGQLSQVEMEQKQCKLTSMWKAIRSWHFAVQEECDASKLPMELDGMTPSLPNTCNNSEVAEVKDALKKGMMPTPVTKHKSGRQAWKSVDSSRDTTASSSNEDSDPDSDGDSDNGINISNHVQSSPLPLSAKKVLVLQQHLAGVTKQLHLTVGKNANLLHTLTNMNRNINPNTLLLVMKSIHVHHASTLTS</sequence>
<keyword evidence="3" id="KW-1185">Reference proteome</keyword>
<gene>
    <name evidence="2" type="ORF">PISMIDRAFT_25615</name>
</gene>
<dbReference type="OrthoDB" id="3254696at2759"/>
<proteinExistence type="predicted"/>
<name>A0A0C9YRL1_9AGAM</name>